<evidence type="ECO:0000313" key="3">
    <source>
        <dbReference type="EMBL" id="CCU78950.1"/>
    </source>
</evidence>
<name>M5E013_9FIRM</name>
<evidence type="ECO:0000256" key="1">
    <source>
        <dbReference type="ARBA" id="ARBA00023002"/>
    </source>
</evidence>
<dbReference type="AlphaFoldDB" id="M5E013"/>
<protein>
    <submittedName>
        <fullName evidence="3">NADP-dependent malic enzyme</fullName>
        <ecNumber evidence="3">1.1.1.40</ecNumber>
    </submittedName>
</protein>
<dbReference type="EC" id="1.1.1.40" evidence="3"/>
<dbReference type="InterPro" id="IPR051674">
    <property type="entry name" value="Malate_Decarboxylase"/>
</dbReference>
<keyword evidence="4" id="KW-1185">Reference proteome</keyword>
<dbReference type="EMBL" id="CAUI01000010">
    <property type="protein sequence ID" value="CCU78950.1"/>
    <property type="molecule type" value="Genomic_DNA"/>
</dbReference>
<dbReference type="eggNOG" id="COG0281">
    <property type="taxonomic scope" value="Bacteria"/>
</dbReference>
<evidence type="ECO:0000259" key="2">
    <source>
        <dbReference type="SMART" id="SM01274"/>
    </source>
</evidence>
<reference evidence="4" key="1">
    <citation type="journal article" date="2013" name="Genome Announc.">
        <title>Genome Sequence of Halanaerobium saccharolyticum subsp. saccharolyticum Strain DSM 6643T, a Halophilic Hydrogen-Producing Bacterium.</title>
        <authorList>
            <person name="Kivisto A."/>
            <person name="Larjo A."/>
            <person name="Ciranna A."/>
            <person name="Santala V."/>
            <person name="Roos C."/>
            <person name="Karp M."/>
        </authorList>
    </citation>
    <scope>NUCLEOTIDE SEQUENCE [LARGE SCALE GENOMIC DNA]</scope>
    <source>
        <strain evidence="4">DSM 6643</strain>
    </source>
</reference>
<dbReference type="SUPFAM" id="SSF53223">
    <property type="entry name" value="Aminoacid dehydrogenase-like, N-terminal domain"/>
    <property type="match status" value="1"/>
</dbReference>
<organism evidence="3 4">
    <name type="scientific">Halanaerobium saccharolyticum subsp. saccharolyticum DSM 6643</name>
    <dbReference type="NCBI Taxonomy" id="1293054"/>
    <lineage>
        <taxon>Bacteria</taxon>
        <taxon>Bacillati</taxon>
        <taxon>Bacillota</taxon>
        <taxon>Clostridia</taxon>
        <taxon>Halanaerobiales</taxon>
        <taxon>Halanaerobiaceae</taxon>
        <taxon>Halanaerobium</taxon>
    </lineage>
</organism>
<dbReference type="STRING" id="1293054.HSACCH_01015"/>
<proteinExistence type="predicted"/>
<dbReference type="Pfam" id="PF00390">
    <property type="entry name" value="malic"/>
    <property type="match status" value="1"/>
</dbReference>
<dbReference type="InterPro" id="IPR012301">
    <property type="entry name" value="Malic_N_dom"/>
</dbReference>
<dbReference type="Gene3D" id="3.40.50.10380">
    <property type="entry name" value="Malic enzyme, N-terminal domain"/>
    <property type="match status" value="1"/>
</dbReference>
<keyword evidence="1 3" id="KW-0560">Oxidoreductase</keyword>
<dbReference type="InterPro" id="IPR037062">
    <property type="entry name" value="Malic_N_dom_sf"/>
</dbReference>
<sequence>MKLKEEALKMHRDNQGKLMVKTKVAVKDEHDLSLAYSPGVAEPCLEIENNNDKIYDYTNKANFVAVVSDGSAVLGLGDIGAAASMPVMEGKAVLFEEFGGVDAFPICLDESDPDKIIKIVKKMESVWGG</sequence>
<gene>
    <name evidence="3" type="ORF">HSACCH_01015</name>
</gene>
<dbReference type="Proteomes" id="UP000012063">
    <property type="component" value="Unassembled WGS sequence"/>
</dbReference>
<dbReference type="GO" id="GO:0004473">
    <property type="term" value="F:malate dehydrogenase (decarboxylating) (NADP+) activity"/>
    <property type="evidence" value="ECO:0007669"/>
    <property type="project" value="UniProtKB-EC"/>
</dbReference>
<dbReference type="PANTHER" id="PTHR43237">
    <property type="entry name" value="NADP-DEPENDENT MALIC ENZYME"/>
    <property type="match status" value="1"/>
</dbReference>
<comment type="caution">
    <text evidence="3">The sequence shown here is derived from an EMBL/GenBank/DDBJ whole genome shotgun (WGS) entry which is preliminary data.</text>
</comment>
<dbReference type="PANTHER" id="PTHR43237:SF4">
    <property type="entry name" value="NADP-DEPENDENT MALIC ENZYME"/>
    <property type="match status" value="1"/>
</dbReference>
<evidence type="ECO:0000313" key="4">
    <source>
        <dbReference type="Proteomes" id="UP000012063"/>
    </source>
</evidence>
<dbReference type="SMART" id="SM01274">
    <property type="entry name" value="malic"/>
    <property type="match status" value="1"/>
</dbReference>
<dbReference type="InterPro" id="IPR046346">
    <property type="entry name" value="Aminoacid_DH-like_N_sf"/>
</dbReference>
<feature type="domain" description="Malic enzyme N-terminal" evidence="2">
    <location>
        <begin position="15"/>
        <end position="129"/>
    </location>
</feature>
<accession>M5E013</accession>
<dbReference type="InParanoid" id="M5E013"/>